<keyword evidence="2" id="KW-1185">Reference proteome</keyword>
<proteinExistence type="predicted"/>
<organism evidence="1 2">
    <name type="scientific">Rheinheimera soli</name>
    <dbReference type="NCBI Taxonomy" id="443616"/>
    <lineage>
        <taxon>Bacteria</taxon>
        <taxon>Pseudomonadati</taxon>
        <taxon>Pseudomonadota</taxon>
        <taxon>Gammaproteobacteria</taxon>
        <taxon>Chromatiales</taxon>
        <taxon>Chromatiaceae</taxon>
        <taxon>Rheinheimera</taxon>
    </lineage>
</organism>
<protein>
    <submittedName>
        <fullName evidence="1">Uncharacterized protein</fullName>
    </submittedName>
</protein>
<reference evidence="1 2" key="1">
    <citation type="submission" date="2023-07" db="EMBL/GenBank/DDBJ databases">
        <title>Sorghum-associated microbial communities from plants grown in Nebraska, USA.</title>
        <authorList>
            <person name="Schachtman D."/>
        </authorList>
    </citation>
    <scope>NUCLEOTIDE SEQUENCE [LARGE SCALE GENOMIC DNA]</scope>
    <source>
        <strain evidence="1 2">4138</strain>
    </source>
</reference>
<evidence type="ECO:0000313" key="2">
    <source>
        <dbReference type="Proteomes" id="UP001257909"/>
    </source>
</evidence>
<accession>A0ABU1VZI3</accession>
<gene>
    <name evidence="1" type="ORF">J2W69_002064</name>
</gene>
<comment type="caution">
    <text evidence="1">The sequence shown here is derived from an EMBL/GenBank/DDBJ whole genome shotgun (WGS) entry which is preliminary data.</text>
</comment>
<evidence type="ECO:0000313" key="1">
    <source>
        <dbReference type="EMBL" id="MDR7121123.1"/>
    </source>
</evidence>
<sequence length="43" mass="5097">MNSHLMIYNKQKKTGCKLYFMVFNYLTKKTLSSKNTDFSLELS</sequence>
<dbReference type="EMBL" id="JAVDWR010000005">
    <property type="protein sequence ID" value="MDR7121123.1"/>
    <property type="molecule type" value="Genomic_DNA"/>
</dbReference>
<dbReference type="Proteomes" id="UP001257909">
    <property type="component" value="Unassembled WGS sequence"/>
</dbReference>
<name>A0ABU1VZI3_9GAMM</name>